<feature type="region of interest" description="Disordered" evidence="3">
    <location>
        <begin position="493"/>
        <end position="512"/>
    </location>
</feature>
<keyword evidence="5" id="KW-1185">Reference proteome</keyword>
<dbReference type="STRING" id="31234.E3LXZ1"/>
<dbReference type="GeneID" id="9802011"/>
<feature type="coiled-coil region" evidence="2">
    <location>
        <begin position="842"/>
        <end position="890"/>
    </location>
</feature>
<feature type="compositionally biased region" description="Low complexity" evidence="3">
    <location>
        <begin position="829"/>
        <end position="839"/>
    </location>
</feature>
<comment type="similarity">
    <text evidence="1">Belongs to the methyltransferase superfamily. L-isoaspartyl/D-aspartyl protein methyltransferase family.</text>
</comment>
<feature type="region of interest" description="Disordered" evidence="3">
    <location>
        <begin position="654"/>
        <end position="797"/>
    </location>
</feature>
<dbReference type="CTD" id="9802011"/>
<dbReference type="HOGENOM" id="CLU_276493_0_0_1"/>
<evidence type="ECO:0000313" key="5">
    <source>
        <dbReference type="Proteomes" id="UP000008281"/>
    </source>
</evidence>
<dbReference type="Pfam" id="PF01135">
    <property type="entry name" value="PCMT"/>
    <property type="match status" value="1"/>
</dbReference>
<feature type="compositionally biased region" description="Basic and acidic residues" evidence="3">
    <location>
        <begin position="773"/>
        <end position="788"/>
    </location>
</feature>
<gene>
    <name evidence="4" type="ORF">CRE_03938</name>
</gene>
<accession>E3LXZ1</accession>
<name>E3LXZ1_CAERE</name>
<feature type="coiled-coil region" evidence="2">
    <location>
        <begin position="332"/>
        <end position="359"/>
    </location>
</feature>
<organism evidence="5">
    <name type="scientific">Caenorhabditis remanei</name>
    <name type="common">Caenorhabditis vulgaris</name>
    <dbReference type="NCBI Taxonomy" id="31234"/>
    <lineage>
        <taxon>Eukaryota</taxon>
        <taxon>Metazoa</taxon>
        <taxon>Ecdysozoa</taxon>
        <taxon>Nematoda</taxon>
        <taxon>Chromadorea</taxon>
        <taxon>Rhabditida</taxon>
        <taxon>Rhabditina</taxon>
        <taxon>Rhabditomorpha</taxon>
        <taxon>Rhabditoidea</taxon>
        <taxon>Rhabditidae</taxon>
        <taxon>Peloderinae</taxon>
        <taxon>Caenorhabditis</taxon>
    </lineage>
</organism>
<dbReference type="RefSeq" id="XP_003111213.2">
    <property type="nucleotide sequence ID" value="XM_003111165.2"/>
</dbReference>
<evidence type="ECO:0000256" key="1">
    <source>
        <dbReference type="ARBA" id="ARBA00005369"/>
    </source>
</evidence>
<evidence type="ECO:0000256" key="2">
    <source>
        <dbReference type="SAM" id="Coils"/>
    </source>
</evidence>
<sequence>MGNVESNHTNDDLVDSLVETRAINQRNIERAFRLVNYIKFVPAGSRRNARMPTRILHQPGGQFFPGALHMSAVDVYTRIVELFRLSKGQTVLNVGSGSGFLSTVIGILIGDTGVNHGIELYQNLLDYAEENMDKWARKKCASSVGWARPQLKLGDIYDPDMWRHHQHRYDRIYIGFIIRDKSVLCRAIRMLKIGGILLVPGNRCIIRYTRTSENDSNCETIVGLSFAEGIQLPIEQQPPTPIFESAQSLIHISRQDIRRQLREEAYTRRVRRYINASIVVPIGGRLPEESTLFGIQRERGDIGERVRFLRDQRRRNGPPTLEEVTNRYVNNERQLTTRRRELETALAAMHQELNDQISNRRADAPAHLVLPPERERVSVAEAMEADFIRGLDRDDSDSTESLSLSDLSSRSTSYSPSISSLSSAESQPESVEAMDEGSSHAENDTNDGNRTRSPTDTTDFPDLGSFRHSILQPTPSVAASWLESLQRSLQASVTPSVIHPGGPNDSPVRPTVDTKILDPFASINSDLDSSRWSSSSDVNNFNNAKLKESAPPPPSTPDIDSDFESDGDDLHPQGPRDNNPQREGGHQLPRCEYVNFLISRPTGVRSESDSPPTRHRAASDQSPSAITISCSRRFSTSPFDILKNAKRTQREFIRDMTKKGKPEFRNFRRKTNVHGTRDKSPKEQSTEEEEMKDTESTSKMAQDQETLDDVPGSSGAYPFGNGGTLAGSNQGSSSTAASPQVSHSITIEEKEEEEECEPGSSGAYPLGNGGTLRRPEASSDDSKFKRPYDFPVNKNKKRTGFGKRLKALFSPRNLKRNANGNPVVTQQASHESSSSSGVPSYVAELAELDEQHRRQMEVLREQTRNEEQRLAELRHEHQEMEEIRRRSEHSRRNMMARVDADNRRFAAFEQYSQYLRLGIEREDARFSDLLLQEPFRIRWEETFSPNNSEDRFQLIAEQMAMAISDYQGVMGHGDDEILSRLRPQTRRREPEIDPEIRINFTFGAYRREPIDGNITGDEDEQEGEEEPDPNQPSTSSGVTDYEPSLSDVLQAEQDASSSDDEDANDPEETHFPAGLTPVEMTLFQPMYRIHQMQRQQNARSGEVLRRRQERNAFLRLANRNFHRRVEELPLPVSLRHYVKTSEDKVNLESKK</sequence>
<dbReference type="KEGG" id="crq:GCK72_001111"/>
<dbReference type="AlphaFoldDB" id="E3LXZ1"/>
<keyword evidence="2" id="KW-0175">Coiled coil</keyword>
<dbReference type="InterPro" id="IPR000682">
    <property type="entry name" value="PCMT"/>
</dbReference>
<dbReference type="OrthoDB" id="10257972at2759"/>
<dbReference type="SUPFAM" id="SSF53335">
    <property type="entry name" value="S-adenosyl-L-methionine-dependent methyltransferases"/>
    <property type="match status" value="1"/>
</dbReference>
<dbReference type="GO" id="GO:0004719">
    <property type="term" value="F:protein-L-isoaspartate (D-aspartate) O-methyltransferase activity"/>
    <property type="evidence" value="ECO:0007669"/>
    <property type="project" value="InterPro"/>
</dbReference>
<feature type="compositionally biased region" description="Polar residues" evidence="3">
    <location>
        <begin position="726"/>
        <end position="745"/>
    </location>
</feature>
<proteinExistence type="inferred from homology"/>
<feature type="compositionally biased region" description="Basic and acidic residues" evidence="3">
    <location>
        <begin position="654"/>
        <end position="666"/>
    </location>
</feature>
<dbReference type="FunCoup" id="E3LXZ1">
    <property type="interactions" value="87"/>
</dbReference>
<feature type="compositionally biased region" description="Acidic residues" evidence="3">
    <location>
        <begin position="1057"/>
        <end position="1066"/>
    </location>
</feature>
<dbReference type="PANTHER" id="PTHR11579">
    <property type="entry name" value="PROTEIN-L-ISOASPARTATE O-METHYLTRANSFERASE"/>
    <property type="match status" value="1"/>
</dbReference>
<feature type="region of interest" description="Disordered" evidence="3">
    <location>
        <begin position="810"/>
        <end position="839"/>
    </location>
</feature>
<feature type="region of interest" description="Disordered" evidence="3">
    <location>
        <begin position="543"/>
        <end position="588"/>
    </location>
</feature>
<dbReference type="Gene3D" id="3.40.50.150">
    <property type="entry name" value="Vaccinia Virus protein VP39"/>
    <property type="match status" value="1"/>
</dbReference>
<protein>
    <submittedName>
        <fullName evidence="4">Uncharacterized protein</fullName>
    </submittedName>
</protein>
<feature type="compositionally biased region" description="Low complexity" evidence="3">
    <location>
        <begin position="399"/>
        <end position="426"/>
    </location>
</feature>
<evidence type="ECO:0000256" key="3">
    <source>
        <dbReference type="SAM" id="MobiDB-lite"/>
    </source>
</evidence>
<feature type="compositionally biased region" description="Basic and acidic residues" evidence="3">
    <location>
        <begin position="675"/>
        <end position="685"/>
    </location>
</feature>
<dbReference type="InParanoid" id="E3LXZ1"/>
<feature type="compositionally biased region" description="Acidic residues" evidence="3">
    <location>
        <begin position="1016"/>
        <end position="1028"/>
    </location>
</feature>
<dbReference type="GO" id="GO:0005737">
    <property type="term" value="C:cytoplasm"/>
    <property type="evidence" value="ECO:0007669"/>
    <property type="project" value="TreeGrafter"/>
</dbReference>
<feature type="compositionally biased region" description="Basic and acidic residues" evidence="3">
    <location>
        <begin position="437"/>
        <end position="450"/>
    </location>
</feature>
<dbReference type="InterPro" id="IPR029063">
    <property type="entry name" value="SAM-dependent_MTases_sf"/>
</dbReference>
<feature type="region of interest" description="Disordered" evidence="3">
    <location>
        <begin position="390"/>
        <end position="468"/>
    </location>
</feature>
<dbReference type="EMBL" id="DS268418">
    <property type="protein sequence ID" value="EFO84713.1"/>
    <property type="molecule type" value="Genomic_DNA"/>
</dbReference>
<feature type="region of interest" description="Disordered" evidence="3">
    <location>
        <begin position="602"/>
        <end position="624"/>
    </location>
</feature>
<reference evidence="4" key="1">
    <citation type="submission" date="2007-07" db="EMBL/GenBank/DDBJ databases">
        <title>PCAP assembly of the Caenorhabditis remanei genome.</title>
        <authorList>
            <consortium name="The Caenorhabditis remanei Sequencing Consortium"/>
            <person name="Wilson R.K."/>
        </authorList>
    </citation>
    <scope>NUCLEOTIDE SEQUENCE [LARGE SCALE GENOMIC DNA]</scope>
    <source>
        <strain evidence="4">PB4641</strain>
    </source>
</reference>
<evidence type="ECO:0000313" key="4">
    <source>
        <dbReference type="EMBL" id="EFO84713.1"/>
    </source>
</evidence>
<dbReference type="PANTHER" id="PTHR11579:SF9">
    <property type="entry name" value="PROTEIN-L-ISOASPARTATE O-METHYLTRANSFERASE"/>
    <property type="match status" value="1"/>
</dbReference>
<feature type="region of interest" description="Disordered" evidence="3">
    <location>
        <begin position="1007"/>
        <end position="1074"/>
    </location>
</feature>
<feature type="compositionally biased region" description="Polar residues" evidence="3">
    <location>
        <begin position="816"/>
        <end position="828"/>
    </location>
</feature>
<dbReference type="Proteomes" id="UP000008281">
    <property type="component" value="Unassembled WGS sequence"/>
</dbReference>
<dbReference type="eggNOG" id="KOG1661">
    <property type="taxonomic scope" value="Eukaryota"/>
</dbReference>